<evidence type="ECO:0000256" key="1">
    <source>
        <dbReference type="SAM" id="Phobius"/>
    </source>
</evidence>
<dbReference type="AlphaFoldDB" id="A0AA51X8I7"/>
<gene>
    <name evidence="2" type="ORF">Q9312_08920</name>
</gene>
<feature type="transmembrane region" description="Helical" evidence="1">
    <location>
        <begin position="30"/>
        <end position="50"/>
    </location>
</feature>
<dbReference type="Proteomes" id="UP001239782">
    <property type="component" value="Chromosome"/>
</dbReference>
<dbReference type="RefSeq" id="WP_309204260.1">
    <property type="nucleotide sequence ID" value="NZ_CP133548.1"/>
</dbReference>
<protein>
    <submittedName>
        <fullName evidence="2">Uncharacterized protein</fullName>
    </submittedName>
</protein>
<keyword evidence="3" id="KW-1185">Reference proteome</keyword>
<reference evidence="2 3" key="1">
    <citation type="submission" date="2023-08" db="EMBL/GenBank/DDBJ databases">
        <title>Pleionea litopenaei sp. nov., isolated from stomach of juvenile Litopenaeus vannamei.</title>
        <authorList>
            <person name="Rho A.M."/>
            <person name="Hwang C.Y."/>
        </authorList>
    </citation>
    <scope>NUCLEOTIDE SEQUENCE [LARGE SCALE GENOMIC DNA]</scope>
    <source>
        <strain evidence="2 3">HL-JVS1</strain>
    </source>
</reference>
<sequence length="99" mass="11199">MRKIVGFCGIVGFIAIYLVLHFYPEIPRSILGWVALFMLGIPAWLFLEWLGEVTLSSTFFQNRSRSVRIMLGVPIVILLGGVALLVISFVRHFINYAGR</sequence>
<organism evidence="2 3">
    <name type="scientific">Pleionea litopenaei</name>
    <dbReference type="NCBI Taxonomy" id="3070815"/>
    <lineage>
        <taxon>Bacteria</taxon>
        <taxon>Pseudomonadati</taxon>
        <taxon>Pseudomonadota</taxon>
        <taxon>Gammaproteobacteria</taxon>
        <taxon>Oceanospirillales</taxon>
        <taxon>Pleioneaceae</taxon>
        <taxon>Pleionea</taxon>
    </lineage>
</organism>
<keyword evidence="1" id="KW-0472">Membrane</keyword>
<keyword evidence="1" id="KW-0812">Transmembrane</keyword>
<proteinExistence type="predicted"/>
<dbReference type="KEGG" id="plei:Q9312_08920"/>
<feature type="transmembrane region" description="Helical" evidence="1">
    <location>
        <begin position="7"/>
        <end position="24"/>
    </location>
</feature>
<evidence type="ECO:0000313" key="2">
    <source>
        <dbReference type="EMBL" id="WMS89021.1"/>
    </source>
</evidence>
<keyword evidence="1" id="KW-1133">Transmembrane helix</keyword>
<dbReference type="EMBL" id="CP133548">
    <property type="protein sequence ID" value="WMS89021.1"/>
    <property type="molecule type" value="Genomic_DNA"/>
</dbReference>
<feature type="transmembrane region" description="Helical" evidence="1">
    <location>
        <begin position="71"/>
        <end position="94"/>
    </location>
</feature>
<evidence type="ECO:0000313" key="3">
    <source>
        <dbReference type="Proteomes" id="UP001239782"/>
    </source>
</evidence>
<accession>A0AA51X8I7</accession>
<name>A0AA51X8I7_9GAMM</name>